<feature type="compositionally biased region" description="Basic and acidic residues" evidence="11">
    <location>
        <begin position="687"/>
        <end position="704"/>
    </location>
</feature>
<evidence type="ECO:0000256" key="7">
    <source>
        <dbReference type="ARBA" id="ARBA00023121"/>
    </source>
</evidence>
<keyword evidence="3" id="KW-1003">Cell membrane</keyword>
<evidence type="ECO:0000256" key="2">
    <source>
        <dbReference type="ARBA" id="ARBA00010929"/>
    </source>
</evidence>
<keyword evidence="8 12" id="KW-0472">Membrane</keyword>
<proteinExistence type="inferred from homology"/>
<evidence type="ECO:0000256" key="1">
    <source>
        <dbReference type="ARBA" id="ARBA00004251"/>
    </source>
</evidence>
<reference evidence="15" key="1">
    <citation type="journal article" date="2015" name="Proc. Natl. Acad. Sci. U.S.A.">
        <title>Sex is a ubiquitous, ancient, and inherent attribute of eukaryotic life.</title>
        <authorList>
            <person name="Speijer D."/>
            <person name="Lukes J."/>
            <person name="Elias M."/>
        </authorList>
    </citation>
    <scope>NUCLEOTIDE SEQUENCE</scope>
</reference>
<sequence length="871" mass="94841">MARTVLVALLSVVMTVHFVQRALGDLIAASQLEQCVRDGSNPDDDAMDCQQKFTVALTLQSGQAATQSLVAVMKSARDSQGRNYTLASPVKISVSRTSSYLSYPITYRQTFNAAPYEQVIKLGAFGCTDSGGASSPSCGWAQDSNGNNIPDSQGFCCSCTLMDAVNSQRTRASLSCLTGFLTSYQSAHCLRYDTLWYAAYEIGDPTLFFNVNVAVEWKETAANGTVSARKETLVVSPVGTVRSLTDKSIRVRLVGNFESFKSRLSLSGKYYFVPSSPVSNDRVMYGFKNSMLIDKSLVSFSGSECNKIGVSFVAFRYDQGNQCYGTVGSCLQNQLEDYHKADLEKSVKGLVGSYFLSNFGEFSIQAYASSPAAADADKQFPQESAEEHSLDKYAALRHATLSDDISNSLPPRHPGMRVLSSPPRWHLNSVTVSLFRKQEYTDTTLIALTIDAASIKYVMNRSNGKIISATIKDFSAFSKNGLLVVICSNTGYIVSDYEVTVDDCSSGILPVLAKQISIAPQGTAGVDFAIQAEVDTTKLNTCRLRLWDLLGQILDERKINFTTTAVQEDLGAQGGASGTADRSATGSDGASGSQCDCFVLNIICHIQVGCGTNDTFLSFFYMLLLLILIAFIAKYLIVRLLTSSSSSSKKKKKKRNSRDDDDDDDDRKSASTDKRVQRKRRARKRQHEGIAESLEPRALPDLRKKGPQLRAASPPLHPSPGQASVRTTSAAGVRASAVTQKKKTQDGDSREHAASMGYLNMNLEKLPNQAVQSLTSQLLESSLSHPGRTFSLYGSLAKRPTKGYVFSVPDAFTSQESSWDSKKRRYVPLSSPLPLGEFSLLLDDQSIFGSLPLYPVLNKFPLVVSSLQGSV</sequence>
<feature type="transmembrane region" description="Helical" evidence="12">
    <location>
        <begin position="619"/>
        <end position="642"/>
    </location>
</feature>
<keyword evidence="6 12" id="KW-1133">Transmembrane helix</keyword>
<comment type="subcellular location">
    <subcellularLocation>
        <location evidence="1">Cell membrane</location>
        <topology evidence="1">Single-pass type I membrane protein</topology>
    </subcellularLocation>
</comment>
<comment type="similarity">
    <text evidence="2">Belongs to the HAP2/GCS1 family.</text>
</comment>
<dbReference type="EMBL" id="KR230048">
    <property type="protein sequence ID" value="AKS04553.1"/>
    <property type="molecule type" value="Genomic_DNA"/>
</dbReference>
<accession>A0A0K0VK76</accession>
<evidence type="ECO:0000256" key="9">
    <source>
        <dbReference type="ARBA" id="ARBA00023157"/>
    </source>
</evidence>
<keyword evidence="4 12" id="KW-0812">Transmembrane</keyword>
<dbReference type="InterPro" id="IPR018928">
    <property type="entry name" value="HAP2/GCS1_dom"/>
</dbReference>
<feature type="compositionally biased region" description="Polar residues" evidence="11">
    <location>
        <begin position="721"/>
        <end position="730"/>
    </location>
</feature>
<dbReference type="GO" id="GO:0008289">
    <property type="term" value="F:lipid binding"/>
    <property type="evidence" value="ECO:0007669"/>
    <property type="project" value="UniProtKB-KW"/>
</dbReference>
<evidence type="ECO:0000256" key="3">
    <source>
        <dbReference type="ARBA" id="ARBA00022475"/>
    </source>
</evidence>
<evidence type="ECO:0000256" key="10">
    <source>
        <dbReference type="ARBA" id="ARBA00023279"/>
    </source>
</evidence>
<organism evidence="15">
    <name type="scientific">Andalucia godoyi</name>
    <name type="common">Flagellate</name>
    <dbReference type="NCBI Taxonomy" id="505711"/>
    <lineage>
        <taxon>Eukaryota</taxon>
        <taxon>Discoba</taxon>
        <taxon>Jakobida</taxon>
        <taxon>Andalucina</taxon>
        <taxon>Andaluciidae</taxon>
        <taxon>Andalucia</taxon>
    </lineage>
</organism>
<feature type="domain" description="Generative cell specific-1/HAP2" evidence="14">
    <location>
        <begin position="47"/>
        <end position="365"/>
    </location>
</feature>
<keyword evidence="7" id="KW-0446">Lipid-binding</keyword>
<keyword evidence="9" id="KW-1015">Disulfide bond</keyword>
<keyword evidence="10" id="KW-0278">Fertilization</keyword>
<name>A0A0K0VK76_ANDGO</name>
<protein>
    <submittedName>
        <fullName evidence="15">HAP2-like protein</fullName>
    </submittedName>
</protein>
<dbReference type="GO" id="GO:0005886">
    <property type="term" value="C:plasma membrane"/>
    <property type="evidence" value="ECO:0007669"/>
    <property type="project" value="UniProtKB-SubCell"/>
</dbReference>
<feature type="compositionally biased region" description="Basic residues" evidence="11">
    <location>
        <begin position="676"/>
        <end position="686"/>
    </location>
</feature>
<feature type="compositionally biased region" description="Basic and acidic residues" evidence="11">
    <location>
        <begin position="666"/>
        <end position="675"/>
    </location>
</feature>
<evidence type="ECO:0000313" key="15">
    <source>
        <dbReference type="EMBL" id="AKS04553.1"/>
    </source>
</evidence>
<feature type="region of interest" description="Disordered" evidence="11">
    <location>
        <begin position="647"/>
        <end position="751"/>
    </location>
</feature>
<feature type="signal peptide" evidence="13">
    <location>
        <begin position="1"/>
        <end position="24"/>
    </location>
</feature>
<feature type="chain" id="PRO_5005453334" evidence="13">
    <location>
        <begin position="25"/>
        <end position="871"/>
    </location>
</feature>
<evidence type="ECO:0000256" key="13">
    <source>
        <dbReference type="SAM" id="SignalP"/>
    </source>
</evidence>
<evidence type="ECO:0000256" key="5">
    <source>
        <dbReference type="ARBA" id="ARBA00022729"/>
    </source>
</evidence>
<evidence type="ECO:0000259" key="14">
    <source>
        <dbReference type="Pfam" id="PF10699"/>
    </source>
</evidence>
<evidence type="ECO:0000256" key="4">
    <source>
        <dbReference type="ARBA" id="ARBA00022692"/>
    </source>
</evidence>
<keyword evidence="5 13" id="KW-0732">Signal</keyword>
<evidence type="ECO:0000256" key="6">
    <source>
        <dbReference type="ARBA" id="ARBA00022989"/>
    </source>
</evidence>
<dbReference type="AlphaFoldDB" id="A0A0K0VK76"/>
<dbReference type="PANTHER" id="PTHR31764">
    <property type="entry name" value="PROTEIN HAPLESS 2"/>
    <property type="match status" value="1"/>
</dbReference>
<evidence type="ECO:0000256" key="8">
    <source>
        <dbReference type="ARBA" id="ARBA00023136"/>
    </source>
</evidence>
<dbReference type="PANTHER" id="PTHR31764:SF0">
    <property type="entry name" value="GENERATIVE CELL SPECIFIC-1_HAP2 DOMAIN-CONTAINING PROTEIN"/>
    <property type="match status" value="1"/>
</dbReference>
<dbReference type="InterPro" id="IPR040326">
    <property type="entry name" value="HAP2/GCS1"/>
</dbReference>
<evidence type="ECO:0000256" key="11">
    <source>
        <dbReference type="SAM" id="MobiDB-lite"/>
    </source>
</evidence>
<feature type="domain" description="Generative cell specific-1/HAP2" evidence="14">
    <location>
        <begin position="428"/>
        <end position="610"/>
    </location>
</feature>
<dbReference type="Pfam" id="PF10699">
    <property type="entry name" value="HAP2-GCS1"/>
    <property type="match status" value="2"/>
</dbReference>
<dbReference type="GO" id="GO:0007338">
    <property type="term" value="P:single fertilization"/>
    <property type="evidence" value="ECO:0007669"/>
    <property type="project" value="UniProtKB-KW"/>
</dbReference>
<evidence type="ECO:0000256" key="12">
    <source>
        <dbReference type="SAM" id="Phobius"/>
    </source>
</evidence>